<evidence type="ECO:0000256" key="1">
    <source>
        <dbReference type="SAM" id="Phobius"/>
    </source>
</evidence>
<dbReference type="AlphaFoldDB" id="A0A1G2HPA7"/>
<sequence>MFTFFNEKFTQLNNPAKSGVKIQRILFNRVKNIGSFLCSKRFKNPLFYFGFFSLVLLGLLFSGSDSLARLSYFKEGEVLSFNSFFENENSDAGDLFFDQSNIMVRETPDLKIIEDNFVYGISTPRVLTTQTLGAIMGGSEQVQERKDVTDYIVQPGDTIESIAQSFNVSVNTLLWANSLSKNSTLKTGQKLVILPVSGLLHIVKSGDTISDLGKIYKSKTEDIVALNGLSGEGDIFIGDILIVPGGFMPQKLIPSIGIGITPLADSFFIFPAEGQISQGLHYYNGVDVANKCGTPIYAAAAGTVQRTASNGKWNLGMGNHITVLHSGGIVTYYGHLTTLFVKPGDQVNVGDRIGLMGRTGKATGCHVHFQVMGAKNPLAKYLIGSLLKYK</sequence>
<dbReference type="PANTHER" id="PTHR21666:SF270">
    <property type="entry name" value="MUREIN HYDROLASE ACTIVATOR ENVC"/>
    <property type="match status" value="1"/>
</dbReference>
<dbReference type="InterPro" id="IPR016047">
    <property type="entry name" value="M23ase_b-sheet_dom"/>
</dbReference>
<gene>
    <name evidence="3" type="ORF">A2730_00295</name>
</gene>
<keyword evidence="1" id="KW-0812">Transmembrane</keyword>
<dbReference type="SUPFAM" id="SSF51261">
    <property type="entry name" value="Duplicated hybrid motif"/>
    <property type="match status" value="1"/>
</dbReference>
<organism evidence="3 4">
    <name type="scientific">Candidatus Staskawiczbacteria bacterium RIFCSPHIGHO2_01_FULL_39_25</name>
    <dbReference type="NCBI Taxonomy" id="1802202"/>
    <lineage>
        <taxon>Bacteria</taxon>
        <taxon>Candidatus Staskawicziibacteriota</taxon>
    </lineage>
</organism>
<accession>A0A1G2HPA7</accession>
<dbReference type="Proteomes" id="UP000176855">
    <property type="component" value="Unassembled WGS sequence"/>
</dbReference>
<dbReference type="SMART" id="SM00257">
    <property type="entry name" value="LysM"/>
    <property type="match status" value="2"/>
</dbReference>
<dbReference type="PROSITE" id="PS51782">
    <property type="entry name" value="LYSM"/>
    <property type="match status" value="2"/>
</dbReference>
<feature type="transmembrane region" description="Helical" evidence="1">
    <location>
        <begin position="46"/>
        <end position="64"/>
    </location>
</feature>
<dbReference type="PANTHER" id="PTHR21666">
    <property type="entry name" value="PEPTIDASE-RELATED"/>
    <property type="match status" value="1"/>
</dbReference>
<proteinExistence type="predicted"/>
<dbReference type="Pfam" id="PF01476">
    <property type="entry name" value="LysM"/>
    <property type="match status" value="2"/>
</dbReference>
<dbReference type="InterPro" id="IPR050570">
    <property type="entry name" value="Cell_wall_metabolism_enzyme"/>
</dbReference>
<dbReference type="Pfam" id="PF01551">
    <property type="entry name" value="Peptidase_M23"/>
    <property type="match status" value="1"/>
</dbReference>
<dbReference type="CDD" id="cd00118">
    <property type="entry name" value="LysM"/>
    <property type="match status" value="2"/>
</dbReference>
<feature type="domain" description="LysM" evidence="2">
    <location>
        <begin position="199"/>
        <end position="243"/>
    </location>
</feature>
<protein>
    <recommendedName>
        <fullName evidence="2">LysM domain-containing protein</fullName>
    </recommendedName>
</protein>
<dbReference type="Gene3D" id="3.10.350.10">
    <property type="entry name" value="LysM domain"/>
    <property type="match status" value="2"/>
</dbReference>
<evidence type="ECO:0000259" key="2">
    <source>
        <dbReference type="PROSITE" id="PS51782"/>
    </source>
</evidence>
<evidence type="ECO:0000313" key="3">
    <source>
        <dbReference type="EMBL" id="OGZ63718.1"/>
    </source>
</evidence>
<dbReference type="InterPro" id="IPR011055">
    <property type="entry name" value="Dup_hybrid_motif"/>
</dbReference>
<reference evidence="3 4" key="1">
    <citation type="journal article" date="2016" name="Nat. Commun.">
        <title>Thousands of microbial genomes shed light on interconnected biogeochemical processes in an aquifer system.</title>
        <authorList>
            <person name="Anantharaman K."/>
            <person name="Brown C.T."/>
            <person name="Hug L.A."/>
            <person name="Sharon I."/>
            <person name="Castelle C.J."/>
            <person name="Probst A.J."/>
            <person name="Thomas B.C."/>
            <person name="Singh A."/>
            <person name="Wilkins M.J."/>
            <person name="Karaoz U."/>
            <person name="Brodie E.L."/>
            <person name="Williams K.H."/>
            <person name="Hubbard S.S."/>
            <person name="Banfield J.F."/>
        </authorList>
    </citation>
    <scope>NUCLEOTIDE SEQUENCE [LARGE SCALE GENOMIC DNA]</scope>
</reference>
<name>A0A1G2HPA7_9BACT</name>
<dbReference type="STRING" id="1802202.A2730_00295"/>
<dbReference type="Gene3D" id="2.70.70.10">
    <property type="entry name" value="Glucose Permease (Domain IIA)"/>
    <property type="match status" value="1"/>
</dbReference>
<dbReference type="GO" id="GO:0004222">
    <property type="term" value="F:metalloendopeptidase activity"/>
    <property type="evidence" value="ECO:0007669"/>
    <property type="project" value="TreeGrafter"/>
</dbReference>
<dbReference type="InterPro" id="IPR018392">
    <property type="entry name" value="LysM"/>
</dbReference>
<dbReference type="EMBL" id="MHOO01000011">
    <property type="protein sequence ID" value="OGZ63718.1"/>
    <property type="molecule type" value="Genomic_DNA"/>
</dbReference>
<dbReference type="CDD" id="cd12797">
    <property type="entry name" value="M23_peptidase"/>
    <property type="match status" value="1"/>
</dbReference>
<keyword evidence="1" id="KW-0472">Membrane</keyword>
<evidence type="ECO:0000313" key="4">
    <source>
        <dbReference type="Proteomes" id="UP000176855"/>
    </source>
</evidence>
<dbReference type="InterPro" id="IPR036779">
    <property type="entry name" value="LysM_dom_sf"/>
</dbReference>
<comment type="caution">
    <text evidence="3">The sequence shown here is derived from an EMBL/GenBank/DDBJ whole genome shotgun (WGS) entry which is preliminary data.</text>
</comment>
<keyword evidence="1" id="KW-1133">Transmembrane helix</keyword>
<feature type="domain" description="LysM" evidence="2">
    <location>
        <begin position="149"/>
        <end position="193"/>
    </location>
</feature>